<keyword evidence="5" id="KW-1185">Reference proteome</keyword>
<name>A0A200Q044_MACCD</name>
<evidence type="ECO:0000259" key="2">
    <source>
        <dbReference type="PROSITE" id="PS50095"/>
    </source>
</evidence>
<feature type="domain" description="PLAT" evidence="2">
    <location>
        <begin position="10"/>
        <end position="136"/>
    </location>
</feature>
<proteinExistence type="predicted"/>
<dbReference type="PANTHER" id="PTHR31718">
    <property type="entry name" value="PLAT DOMAIN-CONTAINING PROTEIN"/>
    <property type="match status" value="1"/>
</dbReference>
<comment type="caution">
    <text evidence="3">The sequence shown here is derived from an EMBL/GenBank/DDBJ whole genome shotgun (WGS) entry which is preliminary data.</text>
</comment>
<dbReference type="AlphaFoldDB" id="A0A200Q044"/>
<dbReference type="InterPro" id="IPR036392">
    <property type="entry name" value="PLAT/LH2_dom_sf"/>
</dbReference>
<dbReference type="EMBL" id="MVGT01003496">
    <property type="protein sequence ID" value="OVA03835.1"/>
    <property type="molecule type" value="Genomic_DNA"/>
</dbReference>
<evidence type="ECO:0000313" key="3">
    <source>
        <dbReference type="EMBL" id="OVA03834.1"/>
    </source>
</evidence>
<reference evidence="3 5" key="1">
    <citation type="journal article" date="2017" name="Mol. Plant">
        <title>The Genome of Medicinal Plant Macleaya cordata Provides New Insights into Benzylisoquinoline Alkaloids Metabolism.</title>
        <authorList>
            <person name="Liu X."/>
            <person name="Liu Y."/>
            <person name="Huang P."/>
            <person name="Ma Y."/>
            <person name="Qing Z."/>
            <person name="Tang Q."/>
            <person name="Cao H."/>
            <person name="Cheng P."/>
            <person name="Zheng Y."/>
            <person name="Yuan Z."/>
            <person name="Zhou Y."/>
            <person name="Liu J."/>
            <person name="Tang Z."/>
            <person name="Zhuo Y."/>
            <person name="Zhang Y."/>
            <person name="Yu L."/>
            <person name="Huang J."/>
            <person name="Yang P."/>
            <person name="Peng Q."/>
            <person name="Zhang J."/>
            <person name="Jiang W."/>
            <person name="Zhang Z."/>
            <person name="Lin K."/>
            <person name="Ro D.K."/>
            <person name="Chen X."/>
            <person name="Xiong X."/>
            <person name="Shang Y."/>
            <person name="Huang S."/>
            <person name="Zeng J."/>
        </authorList>
    </citation>
    <scope>NUCLEOTIDE SEQUENCE [LARGE SCALE GENOMIC DNA]</scope>
    <source>
        <strain evidence="3">BLH2017</strain>
        <strain evidence="5">cv. BLH2017</strain>
        <tissue evidence="3">Root</tissue>
    </source>
</reference>
<dbReference type="EMBL" id="MVGT01003496">
    <property type="protein sequence ID" value="OVA03834.1"/>
    <property type="molecule type" value="Genomic_DNA"/>
</dbReference>
<dbReference type="SUPFAM" id="SSF49723">
    <property type="entry name" value="Lipase/lipooxygenase domain (PLAT/LH2 domain)"/>
    <property type="match status" value="1"/>
</dbReference>
<sequence>MQEDNDAEKCVYTLYVKTGPLITSGTDSKISVTLGDAAGKSVWIPNLEDWGLMGPTHDYFETGNLDIFSVRGPCIPTPICRLNITSDGWGPNPGWYCEYVEVTSTGPHIKCSDSTFYVEQWLAIDVPPYKLTSIIDGCDTTTTTTTAATNSHARKKGAPYVFGKHQQHHVRLPPQGSSSFASQ</sequence>
<gene>
    <name evidence="3" type="ORF">BVC80_1435g3</name>
    <name evidence="4" type="ORF">BVC80_1435g6</name>
</gene>
<dbReference type="Gene3D" id="2.60.60.20">
    <property type="entry name" value="PLAT/LH2 domain"/>
    <property type="match status" value="1"/>
</dbReference>
<dbReference type="OrthoDB" id="5322100at2759"/>
<dbReference type="InterPro" id="IPR001024">
    <property type="entry name" value="PLAT/LH2_dom"/>
</dbReference>
<dbReference type="Pfam" id="PF06232">
    <property type="entry name" value="ATS3"/>
    <property type="match status" value="1"/>
</dbReference>
<accession>A0A200Q044</accession>
<dbReference type="Proteomes" id="UP000195402">
    <property type="component" value="Unassembled WGS sequence"/>
</dbReference>
<organism evidence="3 5">
    <name type="scientific">Macleaya cordata</name>
    <name type="common">Five-seeded plume-poppy</name>
    <name type="synonym">Bocconia cordata</name>
    <dbReference type="NCBI Taxonomy" id="56857"/>
    <lineage>
        <taxon>Eukaryota</taxon>
        <taxon>Viridiplantae</taxon>
        <taxon>Streptophyta</taxon>
        <taxon>Embryophyta</taxon>
        <taxon>Tracheophyta</taxon>
        <taxon>Spermatophyta</taxon>
        <taxon>Magnoliopsida</taxon>
        <taxon>Ranunculales</taxon>
        <taxon>Papaveraceae</taxon>
        <taxon>Papaveroideae</taxon>
        <taxon>Macleaya</taxon>
    </lineage>
</organism>
<dbReference type="PANTHER" id="PTHR31718:SF47">
    <property type="entry name" value="OS06G0206401 PROTEIN"/>
    <property type="match status" value="1"/>
</dbReference>
<dbReference type="PROSITE" id="PS50095">
    <property type="entry name" value="PLAT"/>
    <property type="match status" value="1"/>
</dbReference>
<evidence type="ECO:0000313" key="5">
    <source>
        <dbReference type="Proteomes" id="UP000195402"/>
    </source>
</evidence>
<dbReference type="OMA" id="WFCDYLE"/>
<comment type="caution">
    <text evidence="1">Lacks conserved residue(s) required for the propagation of feature annotation.</text>
</comment>
<evidence type="ECO:0000313" key="4">
    <source>
        <dbReference type="EMBL" id="OVA03835.1"/>
    </source>
</evidence>
<evidence type="ECO:0000256" key="1">
    <source>
        <dbReference type="PROSITE-ProRule" id="PRU00152"/>
    </source>
</evidence>
<protein>
    <submittedName>
        <fullName evidence="3">PLAT/LH2 domain</fullName>
    </submittedName>
</protein>
<dbReference type="InterPro" id="IPR010417">
    <property type="entry name" value="Embryo-specific_ATS3"/>
</dbReference>
<dbReference type="STRING" id="56857.A0A200Q044"/>